<comment type="caution">
    <text evidence="3">The sequence shown here is derived from an EMBL/GenBank/DDBJ whole genome shotgun (WGS) entry which is preliminary data.</text>
</comment>
<protein>
    <submittedName>
        <fullName evidence="3">Membrane protein</fullName>
    </submittedName>
</protein>
<dbReference type="AlphaFoldDB" id="A0A1Q3EBN6"/>
<evidence type="ECO:0000313" key="3">
    <source>
        <dbReference type="EMBL" id="GAW04635.1"/>
    </source>
</evidence>
<dbReference type="EMBL" id="BDGU01000202">
    <property type="protein sequence ID" value="GAW04635.1"/>
    <property type="molecule type" value="Genomic_DNA"/>
</dbReference>
<dbReference type="Proteomes" id="UP000188533">
    <property type="component" value="Unassembled WGS sequence"/>
</dbReference>
<feature type="region of interest" description="Disordered" evidence="1">
    <location>
        <begin position="54"/>
        <end position="75"/>
    </location>
</feature>
<evidence type="ECO:0000313" key="4">
    <source>
        <dbReference type="Proteomes" id="UP000188533"/>
    </source>
</evidence>
<organism evidence="3 4">
    <name type="scientific">Lentinula edodes</name>
    <name type="common">Shiitake mushroom</name>
    <name type="synonym">Lentinus edodes</name>
    <dbReference type="NCBI Taxonomy" id="5353"/>
    <lineage>
        <taxon>Eukaryota</taxon>
        <taxon>Fungi</taxon>
        <taxon>Dikarya</taxon>
        <taxon>Basidiomycota</taxon>
        <taxon>Agaricomycotina</taxon>
        <taxon>Agaricomycetes</taxon>
        <taxon>Agaricomycetidae</taxon>
        <taxon>Agaricales</taxon>
        <taxon>Marasmiineae</taxon>
        <taxon>Omphalotaceae</taxon>
        <taxon>Lentinula</taxon>
    </lineage>
</organism>
<sequence>MRCTLLTDLFLILIADSVYDSRSRSLLFRVGLHLSLSWWDIIVFEGRIVETVSTGEGVSGEGQAEGEDSGEAKVL</sequence>
<reference evidence="3 4" key="1">
    <citation type="submission" date="2016-08" db="EMBL/GenBank/DDBJ databases">
        <authorList>
            <consortium name="Lentinula edodes genome sequencing consortium"/>
            <person name="Sakamoto Y."/>
            <person name="Nakade K."/>
            <person name="Sato S."/>
            <person name="Yoshida Y."/>
            <person name="Miyazaki K."/>
            <person name="Natsume S."/>
            <person name="Konno N."/>
        </authorList>
    </citation>
    <scope>NUCLEOTIDE SEQUENCE [LARGE SCALE GENOMIC DNA]</scope>
    <source>
        <strain evidence="3 4">NBRC 111202</strain>
    </source>
</reference>
<keyword evidence="2" id="KW-0732">Signal</keyword>
<proteinExistence type="predicted"/>
<evidence type="ECO:0000256" key="1">
    <source>
        <dbReference type="SAM" id="MobiDB-lite"/>
    </source>
</evidence>
<gene>
    <name evidence="3" type="ORF">LENED_006440</name>
</gene>
<dbReference type="STRING" id="5353.A0A1Q3EBN6"/>
<name>A0A1Q3EBN6_LENED</name>
<keyword evidence="4" id="KW-1185">Reference proteome</keyword>
<reference evidence="3 4" key="2">
    <citation type="submission" date="2017-02" db="EMBL/GenBank/DDBJ databases">
        <title>A genome survey and senescence transcriptome analysis in Lentinula edodes.</title>
        <authorList>
            <person name="Sakamoto Y."/>
            <person name="Nakade K."/>
            <person name="Sato S."/>
            <person name="Yoshida Y."/>
            <person name="Miyazaki K."/>
            <person name="Natsume S."/>
            <person name="Konno N."/>
        </authorList>
    </citation>
    <scope>NUCLEOTIDE SEQUENCE [LARGE SCALE GENOMIC DNA]</scope>
    <source>
        <strain evidence="3 4">NBRC 111202</strain>
    </source>
</reference>
<accession>A0A1Q3EBN6</accession>
<evidence type="ECO:0000256" key="2">
    <source>
        <dbReference type="SAM" id="SignalP"/>
    </source>
</evidence>
<feature type="chain" id="PRO_5011981267" evidence="2">
    <location>
        <begin position="18"/>
        <end position="75"/>
    </location>
</feature>
<feature type="signal peptide" evidence="2">
    <location>
        <begin position="1"/>
        <end position="17"/>
    </location>
</feature>